<evidence type="ECO:0000313" key="3">
    <source>
        <dbReference type="EnsemblPlants" id="EMT00075"/>
    </source>
</evidence>
<keyword evidence="2" id="KW-0812">Transmembrane</keyword>
<keyword evidence="2" id="KW-0472">Membrane</keyword>
<reference evidence="3" key="1">
    <citation type="submission" date="2015-06" db="UniProtKB">
        <authorList>
            <consortium name="EnsemblPlants"/>
        </authorList>
    </citation>
    <scope>IDENTIFICATION</scope>
</reference>
<proteinExistence type="predicted"/>
<protein>
    <submittedName>
        <fullName evidence="3">Uncharacterized protein</fullName>
    </submittedName>
</protein>
<keyword evidence="2" id="KW-1133">Transmembrane helix</keyword>
<dbReference type="AlphaFoldDB" id="R7VYW2"/>
<organism evidence="3">
    <name type="scientific">Aegilops tauschii</name>
    <name type="common">Tausch's goatgrass</name>
    <name type="synonym">Aegilops squarrosa</name>
    <dbReference type="NCBI Taxonomy" id="37682"/>
    <lineage>
        <taxon>Eukaryota</taxon>
        <taxon>Viridiplantae</taxon>
        <taxon>Streptophyta</taxon>
        <taxon>Embryophyta</taxon>
        <taxon>Tracheophyta</taxon>
        <taxon>Spermatophyta</taxon>
        <taxon>Magnoliopsida</taxon>
        <taxon>Liliopsida</taxon>
        <taxon>Poales</taxon>
        <taxon>Poaceae</taxon>
        <taxon>BOP clade</taxon>
        <taxon>Pooideae</taxon>
        <taxon>Triticodae</taxon>
        <taxon>Triticeae</taxon>
        <taxon>Triticinae</taxon>
        <taxon>Aegilops</taxon>
    </lineage>
</organism>
<feature type="transmembrane region" description="Helical" evidence="2">
    <location>
        <begin position="92"/>
        <end position="111"/>
    </location>
</feature>
<feature type="transmembrane region" description="Helical" evidence="2">
    <location>
        <begin position="69"/>
        <end position="86"/>
    </location>
</feature>
<name>R7VYW2_AEGTA</name>
<dbReference type="EnsemblPlants" id="EMT00075">
    <property type="protein sequence ID" value="EMT00075"/>
    <property type="gene ID" value="F775_00536"/>
</dbReference>
<accession>R7VYW2</accession>
<evidence type="ECO:0000256" key="2">
    <source>
        <dbReference type="SAM" id="Phobius"/>
    </source>
</evidence>
<feature type="region of interest" description="Disordered" evidence="1">
    <location>
        <begin position="1"/>
        <end position="34"/>
    </location>
</feature>
<evidence type="ECO:0000256" key="1">
    <source>
        <dbReference type="SAM" id="MobiDB-lite"/>
    </source>
</evidence>
<sequence length="281" mass="31884">MGREEAVAKEEEQRGDGDLQCGNEGVHWSTPHRGEDKRLRRGVAGAGCRDKMIGNLGDRENDKDKSQRSIAYLLLFVACVEFFAATDLYRKIGDAIFCFLISHYLVYILILNGIKLVMINLVDSKSPFWHSVSLFENKTGLPLLAHEFVIFRNCAADLGACRFRSDPVTRSSRELQGQVKDECGSVQFRQQELHCDHGTISSIMHVTEHNIPTELIDQLRNAGTTKNKEVYAKQFITSPVVELPIMQIIGMFSCGFVLPQWYYSSGRFCFKFAVRFTNMKI</sequence>
<feature type="compositionally biased region" description="Basic and acidic residues" evidence="1">
    <location>
        <begin position="1"/>
        <end position="17"/>
    </location>
</feature>